<dbReference type="InterPro" id="IPR036779">
    <property type="entry name" value="LysM_dom_sf"/>
</dbReference>
<dbReference type="Pfam" id="PF01822">
    <property type="entry name" value="WSC"/>
    <property type="match status" value="3"/>
</dbReference>
<dbReference type="STRING" id="342668.A0A1B8GIV8"/>
<dbReference type="SMART" id="SM00257">
    <property type="entry name" value="LysM"/>
    <property type="match status" value="1"/>
</dbReference>
<dbReference type="GO" id="GO:0005576">
    <property type="term" value="C:extracellular region"/>
    <property type="evidence" value="ECO:0007669"/>
    <property type="project" value="TreeGrafter"/>
</dbReference>
<dbReference type="SUPFAM" id="SSF54106">
    <property type="entry name" value="LysM domain"/>
    <property type="match status" value="1"/>
</dbReference>
<feature type="domain" description="WSC" evidence="3">
    <location>
        <begin position="469"/>
        <end position="564"/>
    </location>
</feature>
<keyword evidence="2" id="KW-0732">Signal</keyword>
<accession>A0A1B8GIV8</accession>
<reference evidence="6 7" key="1">
    <citation type="submission" date="2016-03" db="EMBL/GenBank/DDBJ databases">
        <title>Comparative genomics of Pseudogymnoascus destructans, the fungus causing white-nose syndrome of bats.</title>
        <authorList>
            <person name="Palmer J.M."/>
            <person name="Drees K.P."/>
            <person name="Foster J.T."/>
            <person name="Lindner D.L."/>
        </authorList>
    </citation>
    <scope>NUCLEOTIDE SEQUENCE [LARGE SCALE GENOMIC DNA]</scope>
    <source>
        <strain evidence="6 7">UAMH 10579</strain>
    </source>
</reference>
<dbReference type="RefSeq" id="XP_018129504.1">
    <property type="nucleotide sequence ID" value="XM_018275948.2"/>
</dbReference>
<feature type="compositionally biased region" description="Low complexity" evidence="1">
    <location>
        <begin position="373"/>
        <end position="391"/>
    </location>
</feature>
<dbReference type="Pfam" id="PF00704">
    <property type="entry name" value="Glyco_hydro_18"/>
    <property type="match status" value="1"/>
</dbReference>
<dbReference type="InterPro" id="IPR001223">
    <property type="entry name" value="Glyco_hydro18_cat"/>
</dbReference>
<evidence type="ECO:0000259" key="5">
    <source>
        <dbReference type="PROSITE" id="PS51910"/>
    </source>
</evidence>
<evidence type="ECO:0000259" key="4">
    <source>
        <dbReference type="PROSITE" id="PS51782"/>
    </source>
</evidence>
<dbReference type="GO" id="GO:0004568">
    <property type="term" value="F:chitinase activity"/>
    <property type="evidence" value="ECO:0007669"/>
    <property type="project" value="TreeGrafter"/>
</dbReference>
<dbReference type="InterPro" id="IPR017853">
    <property type="entry name" value="GH"/>
</dbReference>
<dbReference type="PROSITE" id="PS51212">
    <property type="entry name" value="WSC"/>
    <property type="match status" value="3"/>
</dbReference>
<dbReference type="CDD" id="cd00118">
    <property type="entry name" value="LysM"/>
    <property type="match status" value="1"/>
</dbReference>
<dbReference type="Gene3D" id="3.10.350.10">
    <property type="entry name" value="LysM domain"/>
    <property type="match status" value="1"/>
</dbReference>
<evidence type="ECO:0000313" key="6">
    <source>
        <dbReference type="EMBL" id="OBT95771.1"/>
    </source>
</evidence>
<dbReference type="Gene3D" id="3.20.20.80">
    <property type="entry name" value="Glycosidases"/>
    <property type="match status" value="1"/>
</dbReference>
<gene>
    <name evidence="6" type="ORF">VE01_06502</name>
</gene>
<dbReference type="InterPro" id="IPR050542">
    <property type="entry name" value="Glycosyl_Hydrlase18_Chitinase"/>
</dbReference>
<dbReference type="GeneID" id="28839888"/>
<dbReference type="PROSITE" id="PS51782">
    <property type="entry name" value="LYSM"/>
    <property type="match status" value="1"/>
</dbReference>
<keyword evidence="7" id="KW-1185">Reference proteome</keyword>
<dbReference type="EMBL" id="KV460233">
    <property type="protein sequence ID" value="OBT95771.1"/>
    <property type="molecule type" value="Genomic_DNA"/>
</dbReference>
<dbReference type="SUPFAM" id="SSF51445">
    <property type="entry name" value="(Trans)glycosidases"/>
    <property type="match status" value="1"/>
</dbReference>
<evidence type="ECO:0000256" key="1">
    <source>
        <dbReference type="SAM" id="MobiDB-lite"/>
    </source>
</evidence>
<evidence type="ECO:0000259" key="3">
    <source>
        <dbReference type="PROSITE" id="PS51212"/>
    </source>
</evidence>
<evidence type="ECO:0000256" key="2">
    <source>
        <dbReference type="SAM" id="SignalP"/>
    </source>
</evidence>
<dbReference type="PANTHER" id="PTHR45708">
    <property type="entry name" value="ENDOCHITINASE"/>
    <property type="match status" value="1"/>
</dbReference>
<reference evidence="7" key="2">
    <citation type="journal article" date="2018" name="Nat. Commun.">
        <title>Extreme sensitivity to ultraviolet light in the fungal pathogen causing white-nose syndrome of bats.</title>
        <authorList>
            <person name="Palmer J.M."/>
            <person name="Drees K.P."/>
            <person name="Foster J.T."/>
            <person name="Lindner D.L."/>
        </authorList>
    </citation>
    <scope>NUCLEOTIDE SEQUENCE [LARGE SCALE GENOMIC DNA]</scope>
    <source>
        <strain evidence="7">UAMH 10579</strain>
    </source>
</reference>
<evidence type="ECO:0000313" key="7">
    <source>
        <dbReference type="Proteomes" id="UP000091956"/>
    </source>
</evidence>
<feature type="domain" description="LysM" evidence="4">
    <location>
        <begin position="415"/>
        <end position="461"/>
    </location>
</feature>
<organism evidence="6 7">
    <name type="scientific">Pseudogymnoascus verrucosus</name>
    <dbReference type="NCBI Taxonomy" id="342668"/>
    <lineage>
        <taxon>Eukaryota</taxon>
        <taxon>Fungi</taxon>
        <taxon>Dikarya</taxon>
        <taxon>Ascomycota</taxon>
        <taxon>Pezizomycotina</taxon>
        <taxon>Leotiomycetes</taxon>
        <taxon>Thelebolales</taxon>
        <taxon>Thelebolaceae</taxon>
        <taxon>Pseudogymnoascus</taxon>
    </lineage>
</organism>
<feature type="chain" id="PRO_5008608626" evidence="2">
    <location>
        <begin position="20"/>
        <end position="752"/>
    </location>
</feature>
<feature type="region of interest" description="Disordered" evidence="1">
    <location>
        <begin position="373"/>
        <end position="395"/>
    </location>
</feature>
<dbReference type="InterPro" id="IPR002889">
    <property type="entry name" value="WSC_carb-bd"/>
</dbReference>
<protein>
    <submittedName>
        <fullName evidence="6">Uncharacterized protein</fullName>
    </submittedName>
</protein>
<sequence length="752" mass="80612">MGFSKTFAAVAALATVASAASSARSSVAAYWGQSGGSLRDYCDTADTDYIPIGFINYFPAQANGWPGSNYASSCWAEYYNAPGYQGVDDDSKNLLLSYCPGMAQDMQYCQSKGKKILLSLGGGYDTYHLSGKVDGEAFADFLWGAYGPNTTAWAGPRPFDPIPGSVGDGIATVVDGYDFDIEFPDTDNSVGYIAMINKLRGYFPAGSNYLITGAPQCVVNDANMDLMIQGAQFDIIWVQFYNTWGCSVRDWVTNNPNYASTGIESPVDPNNKLGGFSFEKWYNRLQAPNSKSKNAKLAIGVLGQATETGVVDFRVSADQLKPLIDAYFCHANFGGFMIWDLVASSNNLKNGVTFQAQIKNLLNAKEAKGCPTVTTTSSVPTPTTTQPPNTTIIDGTAYPNPPAPTVLGSTPKCKKWYVVQNGDTCAAIASKNDITRTDINLWNTYITSTCTNIWATYAICVSSPLAEDYWSSVGCLTDSQSARALANKITLTDAKSIMTPKACSDACAAAGYRLSGLEYGFECYCDNAIRNGHGLTQSGCTTPCPGAPSITCGGPDRINLYRLDKYKDLGCYTDIATSRTLEKQIIITNQNTILTREICQTACEKAGYIYSGVEYAHQCWCGNTIRGSPASSGCSSACPGNTAQTCGGSDRINVMMRPQSRSLGCYSDDVNKRTLRYQLTITNAATLMTVELCRTTCLTKGFIYSGVEYGHQCFCDDELYGTGVPSTGCAMACPGGGSAVCGGSSRINIYSL</sequence>
<dbReference type="OrthoDB" id="6020543at2759"/>
<dbReference type="PROSITE" id="PS51910">
    <property type="entry name" value="GH18_2"/>
    <property type="match status" value="1"/>
</dbReference>
<dbReference type="InterPro" id="IPR018392">
    <property type="entry name" value="LysM"/>
</dbReference>
<feature type="domain" description="WSC" evidence="3">
    <location>
        <begin position="565"/>
        <end position="658"/>
    </location>
</feature>
<dbReference type="SMART" id="SM00321">
    <property type="entry name" value="WSC"/>
    <property type="match status" value="3"/>
</dbReference>
<feature type="signal peptide" evidence="2">
    <location>
        <begin position="1"/>
        <end position="19"/>
    </location>
</feature>
<feature type="domain" description="GH18" evidence="5">
    <location>
        <begin position="25"/>
        <end position="365"/>
    </location>
</feature>
<dbReference type="Proteomes" id="UP000091956">
    <property type="component" value="Unassembled WGS sequence"/>
</dbReference>
<dbReference type="AlphaFoldDB" id="A0A1B8GIV8"/>
<dbReference type="Pfam" id="PF01476">
    <property type="entry name" value="LysM"/>
    <property type="match status" value="1"/>
</dbReference>
<feature type="domain" description="WSC" evidence="3">
    <location>
        <begin position="659"/>
        <end position="752"/>
    </location>
</feature>
<dbReference type="GO" id="GO:0005975">
    <property type="term" value="P:carbohydrate metabolic process"/>
    <property type="evidence" value="ECO:0007669"/>
    <property type="project" value="InterPro"/>
</dbReference>
<proteinExistence type="predicted"/>
<name>A0A1B8GIV8_9PEZI</name>
<dbReference type="PANTHER" id="PTHR45708:SF47">
    <property type="entry name" value="ENDOCHITINASE A"/>
    <property type="match status" value="1"/>
</dbReference>